<evidence type="ECO:0000256" key="1">
    <source>
        <dbReference type="SAM" id="MobiDB-lite"/>
    </source>
</evidence>
<protein>
    <submittedName>
        <fullName evidence="2">Uncharacterized protein</fullName>
    </submittedName>
</protein>
<dbReference type="Proteomes" id="UP000759537">
    <property type="component" value="Unassembled WGS sequence"/>
</dbReference>
<proteinExistence type="predicted"/>
<reference evidence="2" key="1">
    <citation type="submission" date="2019-10" db="EMBL/GenBank/DDBJ databases">
        <authorList>
            <consortium name="DOE Joint Genome Institute"/>
            <person name="Kuo A."/>
            <person name="Miyauchi S."/>
            <person name="Kiss E."/>
            <person name="Drula E."/>
            <person name="Kohler A."/>
            <person name="Sanchez-Garcia M."/>
            <person name="Andreopoulos B."/>
            <person name="Barry K.W."/>
            <person name="Bonito G."/>
            <person name="Buee M."/>
            <person name="Carver A."/>
            <person name="Chen C."/>
            <person name="Cichocki N."/>
            <person name="Clum A."/>
            <person name="Culley D."/>
            <person name="Crous P.W."/>
            <person name="Fauchery L."/>
            <person name="Girlanda M."/>
            <person name="Hayes R."/>
            <person name="Keri Z."/>
            <person name="LaButti K."/>
            <person name="Lipzen A."/>
            <person name="Lombard V."/>
            <person name="Magnuson J."/>
            <person name="Maillard F."/>
            <person name="Morin E."/>
            <person name="Murat C."/>
            <person name="Nolan M."/>
            <person name="Ohm R."/>
            <person name="Pangilinan J."/>
            <person name="Pereira M."/>
            <person name="Perotto S."/>
            <person name="Peter M."/>
            <person name="Riley R."/>
            <person name="Sitrit Y."/>
            <person name="Stielow B."/>
            <person name="Szollosi G."/>
            <person name="Zifcakova L."/>
            <person name="Stursova M."/>
            <person name="Spatafora J.W."/>
            <person name="Tedersoo L."/>
            <person name="Vaario L.-M."/>
            <person name="Yamada A."/>
            <person name="Yan M."/>
            <person name="Wang P."/>
            <person name="Xu J."/>
            <person name="Bruns T."/>
            <person name="Baldrian P."/>
            <person name="Vilgalys R."/>
            <person name="Henrissat B."/>
            <person name="Grigoriev I.V."/>
            <person name="Hibbett D."/>
            <person name="Nagy L.G."/>
            <person name="Martin F.M."/>
        </authorList>
    </citation>
    <scope>NUCLEOTIDE SEQUENCE</scope>
    <source>
        <strain evidence="2">Prilba</strain>
    </source>
</reference>
<evidence type="ECO:0000313" key="2">
    <source>
        <dbReference type="EMBL" id="KAF8462209.1"/>
    </source>
</evidence>
<dbReference type="EMBL" id="WHVB01000099">
    <property type="protein sequence ID" value="KAF8462209.1"/>
    <property type="molecule type" value="Genomic_DNA"/>
</dbReference>
<keyword evidence="3" id="KW-1185">Reference proteome</keyword>
<dbReference type="OrthoDB" id="362021at2759"/>
<gene>
    <name evidence="2" type="ORF">DFH94DRAFT_640726</name>
</gene>
<comment type="caution">
    <text evidence="2">The sequence shown here is derived from an EMBL/GenBank/DDBJ whole genome shotgun (WGS) entry which is preliminary data.</text>
</comment>
<evidence type="ECO:0000313" key="3">
    <source>
        <dbReference type="Proteomes" id="UP000759537"/>
    </source>
</evidence>
<name>A0A9P5JV32_9AGAM</name>
<feature type="region of interest" description="Disordered" evidence="1">
    <location>
        <begin position="86"/>
        <end position="110"/>
    </location>
</feature>
<organism evidence="2 3">
    <name type="scientific">Russula ochroleuca</name>
    <dbReference type="NCBI Taxonomy" id="152965"/>
    <lineage>
        <taxon>Eukaryota</taxon>
        <taxon>Fungi</taxon>
        <taxon>Dikarya</taxon>
        <taxon>Basidiomycota</taxon>
        <taxon>Agaricomycotina</taxon>
        <taxon>Agaricomycetes</taxon>
        <taxon>Russulales</taxon>
        <taxon>Russulaceae</taxon>
        <taxon>Russula</taxon>
    </lineage>
</organism>
<reference evidence="2" key="2">
    <citation type="journal article" date="2020" name="Nat. Commun.">
        <title>Large-scale genome sequencing of mycorrhizal fungi provides insights into the early evolution of symbiotic traits.</title>
        <authorList>
            <person name="Miyauchi S."/>
            <person name="Kiss E."/>
            <person name="Kuo A."/>
            <person name="Drula E."/>
            <person name="Kohler A."/>
            <person name="Sanchez-Garcia M."/>
            <person name="Morin E."/>
            <person name="Andreopoulos B."/>
            <person name="Barry K.W."/>
            <person name="Bonito G."/>
            <person name="Buee M."/>
            <person name="Carver A."/>
            <person name="Chen C."/>
            <person name="Cichocki N."/>
            <person name="Clum A."/>
            <person name="Culley D."/>
            <person name="Crous P.W."/>
            <person name="Fauchery L."/>
            <person name="Girlanda M."/>
            <person name="Hayes R.D."/>
            <person name="Keri Z."/>
            <person name="LaButti K."/>
            <person name="Lipzen A."/>
            <person name="Lombard V."/>
            <person name="Magnuson J."/>
            <person name="Maillard F."/>
            <person name="Murat C."/>
            <person name="Nolan M."/>
            <person name="Ohm R.A."/>
            <person name="Pangilinan J."/>
            <person name="Pereira M.F."/>
            <person name="Perotto S."/>
            <person name="Peter M."/>
            <person name="Pfister S."/>
            <person name="Riley R."/>
            <person name="Sitrit Y."/>
            <person name="Stielow J.B."/>
            <person name="Szollosi G."/>
            <person name="Zifcakova L."/>
            <person name="Stursova M."/>
            <person name="Spatafora J.W."/>
            <person name="Tedersoo L."/>
            <person name="Vaario L.M."/>
            <person name="Yamada A."/>
            <person name="Yan M."/>
            <person name="Wang P."/>
            <person name="Xu J."/>
            <person name="Bruns T."/>
            <person name="Baldrian P."/>
            <person name="Vilgalys R."/>
            <person name="Dunand C."/>
            <person name="Henrissat B."/>
            <person name="Grigoriev I.V."/>
            <person name="Hibbett D."/>
            <person name="Nagy L.G."/>
            <person name="Martin F.M."/>
        </authorList>
    </citation>
    <scope>NUCLEOTIDE SEQUENCE</scope>
    <source>
        <strain evidence="2">Prilba</strain>
    </source>
</reference>
<sequence length="110" mass="11971">MNHLSLGVGREGALRIILDPSDSMPMGKVGEDKDLLEPEDDVDLTTLHSDFLPDLNVLEQKAISHSLEGFSFPKDTNDEATLFLEDTPPVHEDGGALPEGDFFIGDHAVD</sequence>
<dbReference type="AlphaFoldDB" id="A0A9P5JV32"/>
<accession>A0A9P5JV32</accession>